<dbReference type="Proteomes" id="UP000295727">
    <property type="component" value="Chromosome 2"/>
</dbReference>
<evidence type="ECO:0000313" key="1">
    <source>
        <dbReference type="EMBL" id="QBQ99130.1"/>
    </source>
</evidence>
<name>A0A4P7CT42_9BURK</name>
<dbReference type="EMBL" id="CP038149">
    <property type="protein sequence ID" value="QBQ99130.1"/>
    <property type="molecule type" value="Genomic_DNA"/>
</dbReference>
<organism evidence="1 2">
    <name type="scientific">Paraburkholderia pallida</name>
    <dbReference type="NCBI Taxonomy" id="2547399"/>
    <lineage>
        <taxon>Bacteria</taxon>
        <taxon>Pseudomonadati</taxon>
        <taxon>Pseudomonadota</taxon>
        <taxon>Betaproteobacteria</taxon>
        <taxon>Burkholderiales</taxon>
        <taxon>Burkholderiaceae</taxon>
        <taxon>Paraburkholderia</taxon>
    </lineage>
</organism>
<dbReference type="AlphaFoldDB" id="A0A4P7CT42"/>
<gene>
    <name evidence="1" type="ORF">E1956_18090</name>
</gene>
<protein>
    <submittedName>
        <fullName evidence="1">Uncharacterized protein</fullName>
    </submittedName>
</protein>
<proteinExistence type="predicted"/>
<dbReference type="KEGG" id="ppai:E1956_18090"/>
<accession>A0A4P7CT42</accession>
<sequence length="87" mass="9888">MDRIPPLYAAVASALMTRHHASPTPHPNSNSIRQIENISFSLRSAPKRRLMHFHARSWGAQCTAFLHVFFRRNAAINFNANFIFAAL</sequence>
<dbReference type="RefSeq" id="WP_134751576.1">
    <property type="nucleotide sequence ID" value="NZ_CP038149.1"/>
</dbReference>
<keyword evidence="2" id="KW-1185">Reference proteome</keyword>
<reference evidence="1 2" key="1">
    <citation type="submission" date="2019-03" db="EMBL/GenBank/DDBJ databases">
        <title>Paraburkholderia sp. 7MH5, isolated from subtropical forest soil.</title>
        <authorList>
            <person name="Gao Z.-H."/>
            <person name="Qiu L.-H."/>
        </authorList>
    </citation>
    <scope>NUCLEOTIDE SEQUENCE [LARGE SCALE GENOMIC DNA]</scope>
    <source>
        <strain evidence="1 2">7MH5</strain>
    </source>
</reference>
<evidence type="ECO:0000313" key="2">
    <source>
        <dbReference type="Proteomes" id="UP000295727"/>
    </source>
</evidence>